<keyword evidence="13" id="KW-1185">Reference proteome</keyword>
<evidence type="ECO:0000256" key="5">
    <source>
        <dbReference type="ARBA" id="ARBA00022723"/>
    </source>
</evidence>
<keyword evidence="9" id="KW-0963">Cytoplasm</keyword>
<evidence type="ECO:0000256" key="8">
    <source>
        <dbReference type="ARBA" id="ARBA00033659"/>
    </source>
</evidence>
<dbReference type="PANTHER" id="PTHR48408:SF1">
    <property type="entry name" value="XYLOSE ISOMERASE"/>
    <property type="match status" value="1"/>
</dbReference>
<dbReference type="InterPro" id="IPR036237">
    <property type="entry name" value="Xyl_isomerase-like_sf"/>
</dbReference>
<keyword evidence="9" id="KW-0460">Magnesium</keyword>
<keyword evidence="7 9" id="KW-0119">Carbohydrate metabolism</keyword>
<feature type="active site" evidence="9">
    <location>
        <position position="104"/>
    </location>
</feature>
<evidence type="ECO:0000313" key="12">
    <source>
        <dbReference type="EMBL" id="BCX50233.1"/>
    </source>
</evidence>
<dbReference type="NCBIfam" id="TIGR02630">
    <property type="entry name" value="xylose_isom_A"/>
    <property type="match status" value="1"/>
</dbReference>
<comment type="subunit">
    <text evidence="2 9 11">Homotetramer.</text>
</comment>
<dbReference type="HAMAP" id="MF_00455">
    <property type="entry name" value="Xylose_isom_A"/>
    <property type="match status" value="1"/>
</dbReference>
<evidence type="ECO:0000256" key="6">
    <source>
        <dbReference type="ARBA" id="ARBA00023235"/>
    </source>
</evidence>
<evidence type="ECO:0000256" key="3">
    <source>
        <dbReference type="ARBA" id="ARBA00011958"/>
    </source>
</evidence>
<dbReference type="EC" id="5.3.1.5" evidence="3 9"/>
<feature type="binding site" evidence="9">
    <location>
        <position position="271"/>
    </location>
    <ligand>
        <name>Mg(2+)</name>
        <dbReference type="ChEBI" id="CHEBI:18420"/>
        <label>2</label>
    </ligand>
</feature>
<dbReference type="PROSITE" id="PS51415">
    <property type="entry name" value="XYLOSE_ISOMERASE"/>
    <property type="match status" value="1"/>
</dbReference>
<name>A0ABN6HAS6_9BACT</name>
<proteinExistence type="inferred from homology"/>
<evidence type="ECO:0000256" key="7">
    <source>
        <dbReference type="ARBA" id="ARBA00023277"/>
    </source>
</evidence>
<evidence type="ECO:0000256" key="10">
    <source>
        <dbReference type="RuleBase" id="RU000609"/>
    </source>
</evidence>
<dbReference type="GO" id="GO:0016853">
    <property type="term" value="F:isomerase activity"/>
    <property type="evidence" value="ECO:0007669"/>
    <property type="project" value="UniProtKB-KW"/>
</dbReference>
<feature type="binding site" evidence="9">
    <location>
        <position position="342"/>
    </location>
    <ligand>
        <name>Mg(2+)</name>
        <dbReference type="ChEBI" id="CHEBI:18420"/>
        <label>1</label>
    </ligand>
</feature>
<sequence>MLAAMAYFPDIPTIPFEGPSSKNPLAFKHYNPDELIEGKSMRDHFRFGAAYWHVMRNGLSDPFGGPTAVMPWDDYSDSVDNAKKRADVFFEFLEKIGIDYYCFHDRDIAPELDDFAASTKALEDVVDHLEGLQQSSGRKLLWGTACLFAHPRYSQGAGTSPDARVFAYGAAQVKAAMDATHKLNGEGYTFWGGREGYASLLNTDMKRELDHLAALLHMAVDYKKKIGFEGQFYIEPKPREPSTHQYDSDSAACLNFLREYDLIDHFKLNIETNHATLAGHTMQHELTVAMSAGALGSIDANQGDTLLGWDTDQFPSDLYGTTQVMLKVLEMGGFTTGGLNFDAKRRRESHEPIDLFYAHIGGMDAFARGLKIAAAIRADGRIAEALTNRYKSWDSGIGATIEGGTDLDTLDQWVRQNGEPVINSGRQELLENILNEHF</sequence>
<comment type="cofactor">
    <cofactor evidence="9">
        <name>Mg(2+)</name>
        <dbReference type="ChEBI" id="CHEBI:18420"/>
    </cofactor>
    <text evidence="9">Binds 2 magnesium ions per subunit.</text>
</comment>
<feature type="binding site" evidence="9">
    <location>
        <position position="299"/>
    </location>
    <ligand>
        <name>Mg(2+)</name>
        <dbReference type="ChEBI" id="CHEBI:18420"/>
        <label>1</label>
    </ligand>
</feature>
<feature type="binding site" evidence="9">
    <location>
        <position position="312"/>
    </location>
    <ligand>
        <name>Mg(2+)</name>
        <dbReference type="ChEBI" id="CHEBI:18420"/>
        <label>2</label>
    </ligand>
</feature>
<evidence type="ECO:0000313" key="13">
    <source>
        <dbReference type="Proteomes" id="UP001374893"/>
    </source>
</evidence>
<dbReference type="Proteomes" id="UP001374893">
    <property type="component" value="Chromosome"/>
</dbReference>
<reference evidence="12 13" key="1">
    <citation type="submission" date="2021-06" db="EMBL/GenBank/DDBJ databases">
        <title>Complete genome of Haloferula helveola possessing various polysaccharide degrading enzymes.</title>
        <authorList>
            <person name="Takami H."/>
            <person name="Huang C."/>
            <person name="Hamasaki K."/>
        </authorList>
    </citation>
    <scope>NUCLEOTIDE SEQUENCE [LARGE SCALE GENOMIC DNA]</scope>
    <source>
        <strain evidence="12 13">CN-1</strain>
    </source>
</reference>
<gene>
    <name evidence="9 12" type="primary">xylA</name>
    <name evidence="12" type="ORF">HAHE_41410</name>
</gene>
<dbReference type="PANTHER" id="PTHR48408">
    <property type="match status" value="1"/>
</dbReference>
<dbReference type="SUPFAM" id="SSF51658">
    <property type="entry name" value="Xylose isomerase-like"/>
    <property type="match status" value="1"/>
</dbReference>
<comment type="catalytic activity">
    <reaction evidence="8 9 10">
        <text>alpha-D-xylose = alpha-D-xylulofuranose</text>
        <dbReference type="Rhea" id="RHEA:22816"/>
        <dbReference type="ChEBI" id="CHEBI:28518"/>
        <dbReference type="ChEBI" id="CHEBI:188998"/>
        <dbReference type="EC" id="5.3.1.5"/>
    </reaction>
</comment>
<feature type="binding site" evidence="9">
    <location>
        <position position="274"/>
    </location>
    <ligand>
        <name>Mg(2+)</name>
        <dbReference type="ChEBI" id="CHEBI:18420"/>
        <label>2</label>
    </ligand>
</feature>
<evidence type="ECO:0000256" key="11">
    <source>
        <dbReference type="RuleBase" id="RU000610"/>
    </source>
</evidence>
<evidence type="ECO:0000256" key="1">
    <source>
        <dbReference type="ARBA" id="ARBA00005765"/>
    </source>
</evidence>
<evidence type="ECO:0000256" key="2">
    <source>
        <dbReference type="ARBA" id="ARBA00011881"/>
    </source>
</evidence>
<dbReference type="EMBL" id="AP024702">
    <property type="protein sequence ID" value="BCX50233.1"/>
    <property type="molecule type" value="Genomic_DNA"/>
</dbReference>
<feature type="binding site" evidence="9">
    <location>
        <position position="235"/>
    </location>
    <ligand>
        <name>Mg(2+)</name>
        <dbReference type="ChEBI" id="CHEBI:18420"/>
        <label>1</label>
    </ligand>
</feature>
<comment type="subcellular location">
    <subcellularLocation>
        <location evidence="9 11">Cytoplasm</location>
    </subcellularLocation>
</comment>
<keyword evidence="5 9" id="KW-0479">Metal-binding</keyword>
<dbReference type="InterPro" id="IPR013452">
    <property type="entry name" value="Xylose_isom_bac"/>
</dbReference>
<feature type="binding site" evidence="9">
    <location>
        <position position="310"/>
    </location>
    <ligand>
        <name>Mg(2+)</name>
        <dbReference type="ChEBI" id="CHEBI:18420"/>
        <label>2</label>
    </ligand>
</feature>
<dbReference type="InterPro" id="IPR001998">
    <property type="entry name" value="Xylose_isomerase"/>
</dbReference>
<accession>A0ABN6HAS6</accession>
<keyword evidence="6 9" id="KW-0413">Isomerase</keyword>
<protein>
    <recommendedName>
        <fullName evidence="3 9">Xylose isomerase</fullName>
        <ecNumber evidence="3 9">5.3.1.5</ecNumber>
    </recommendedName>
</protein>
<keyword evidence="4 9" id="KW-0859">Xylose metabolism</keyword>
<dbReference type="PRINTS" id="PR00688">
    <property type="entry name" value="XYLOSISMRASE"/>
</dbReference>
<organism evidence="12 13">
    <name type="scientific">Haloferula helveola</name>
    <dbReference type="NCBI Taxonomy" id="490095"/>
    <lineage>
        <taxon>Bacteria</taxon>
        <taxon>Pseudomonadati</taxon>
        <taxon>Verrucomicrobiota</taxon>
        <taxon>Verrucomicrobiia</taxon>
        <taxon>Verrucomicrobiales</taxon>
        <taxon>Verrucomicrobiaceae</taxon>
        <taxon>Haloferula</taxon>
    </lineage>
</organism>
<evidence type="ECO:0000256" key="4">
    <source>
        <dbReference type="ARBA" id="ARBA00022629"/>
    </source>
</evidence>
<dbReference type="NCBIfam" id="NF003998">
    <property type="entry name" value="PRK05474.1"/>
    <property type="match status" value="1"/>
</dbReference>
<feature type="binding site" evidence="9">
    <location>
        <position position="271"/>
    </location>
    <ligand>
        <name>Mg(2+)</name>
        <dbReference type="ChEBI" id="CHEBI:18420"/>
        <label>1</label>
    </ligand>
</feature>
<evidence type="ECO:0000256" key="9">
    <source>
        <dbReference type="HAMAP-Rule" id="MF_00455"/>
    </source>
</evidence>
<comment type="similarity">
    <text evidence="1 9 10">Belongs to the xylose isomerase family.</text>
</comment>
<dbReference type="Gene3D" id="3.20.20.150">
    <property type="entry name" value="Divalent-metal-dependent TIM barrel enzymes"/>
    <property type="match status" value="1"/>
</dbReference>
<feature type="active site" evidence="9">
    <location>
        <position position="107"/>
    </location>
</feature>